<proteinExistence type="predicted"/>
<name>A0A0S4JKG3_BODSA</name>
<sequence>MSHHSSYICQKDAQYAAIERELSALSPDDVSAMVAAKLRRVILNKSSRPPMPLDEPVPVMPLLVTSSTLAKLADECAFHSIKIDHRSFMEQQQKAGHHDSSSAVNEEKFLWRCSLCSISLLEKPIYSCAAPMRVSIDQPLERFHHFCVDCHHTLRRCHTMSSSSEKQPPSCPRCNRIVPGERNVVAEAAMQAATSDTITLT</sequence>
<protein>
    <submittedName>
        <fullName evidence="1">Uncharacterized protein</fullName>
    </submittedName>
</protein>
<dbReference type="VEuPathDB" id="TriTrypDB:BSAL_28370"/>
<dbReference type="AlphaFoldDB" id="A0A0S4JKG3"/>
<gene>
    <name evidence="1" type="ORF">BSAL_28370</name>
</gene>
<evidence type="ECO:0000313" key="1">
    <source>
        <dbReference type="EMBL" id="CUG90702.1"/>
    </source>
</evidence>
<reference evidence="2" key="1">
    <citation type="submission" date="2015-09" db="EMBL/GenBank/DDBJ databases">
        <authorList>
            <consortium name="Pathogen Informatics"/>
        </authorList>
    </citation>
    <scope>NUCLEOTIDE SEQUENCE [LARGE SCALE GENOMIC DNA]</scope>
    <source>
        <strain evidence="2">Lake Konstanz</strain>
    </source>
</reference>
<organism evidence="1 2">
    <name type="scientific">Bodo saltans</name>
    <name type="common">Flagellated protozoan</name>
    <dbReference type="NCBI Taxonomy" id="75058"/>
    <lineage>
        <taxon>Eukaryota</taxon>
        <taxon>Discoba</taxon>
        <taxon>Euglenozoa</taxon>
        <taxon>Kinetoplastea</taxon>
        <taxon>Metakinetoplastina</taxon>
        <taxon>Eubodonida</taxon>
        <taxon>Bodonidae</taxon>
        <taxon>Bodo</taxon>
    </lineage>
</organism>
<evidence type="ECO:0000313" key="2">
    <source>
        <dbReference type="Proteomes" id="UP000051952"/>
    </source>
</evidence>
<dbReference type="Proteomes" id="UP000051952">
    <property type="component" value="Unassembled WGS sequence"/>
</dbReference>
<keyword evidence="2" id="KW-1185">Reference proteome</keyword>
<dbReference type="EMBL" id="CYKH01001858">
    <property type="protein sequence ID" value="CUG90702.1"/>
    <property type="molecule type" value="Genomic_DNA"/>
</dbReference>
<accession>A0A0S4JKG3</accession>